<feature type="repeat" description="ANK" evidence="3">
    <location>
        <begin position="216"/>
        <end position="248"/>
    </location>
</feature>
<dbReference type="PROSITE" id="PS50297">
    <property type="entry name" value="ANK_REP_REGION"/>
    <property type="match status" value="1"/>
</dbReference>
<dbReference type="SUPFAM" id="SSF48403">
    <property type="entry name" value="Ankyrin repeat"/>
    <property type="match status" value="1"/>
</dbReference>
<keyword evidence="5" id="KW-1185">Reference proteome</keyword>
<keyword evidence="2 3" id="KW-0040">ANK repeat</keyword>
<dbReference type="RefSeq" id="XP_012197860.1">
    <property type="nucleotide sequence ID" value="XM_012342470.1"/>
</dbReference>
<evidence type="ECO:0000256" key="2">
    <source>
        <dbReference type="ARBA" id="ARBA00023043"/>
    </source>
</evidence>
<dbReference type="AlphaFoldDB" id="A0A067CKM4"/>
<proteinExistence type="predicted"/>
<keyword evidence="1" id="KW-0677">Repeat</keyword>
<sequence length="267" mass="29987">MSRQRISEDEALQLRKEKFRLAQSNTVEGGIEGSFESRFSLLEAPFWKVFYAACAAGPEWVNHRSQLISYSLPQTINSTDAYGETMMTLAAQHNRVQVLTVLLGIKGDPWRTNQKGWSAVTVAAVQNHEAVIQLFAANRVKLDLPDKRLGYTPAHFVVQAQNDKMLRLLHDLHADLRIAAKNGYTLLHTAAEAAADDCLVYLVKMKLIPVDARDTNNETACHKAARHNHNRALEILLAHGASFSLENRENDGVANILLDDLHMHRRF</sequence>
<evidence type="ECO:0000313" key="5">
    <source>
        <dbReference type="Proteomes" id="UP000030745"/>
    </source>
</evidence>
<dbReference type="Proteomes" id="UP000030745">
    <property type="component" value="Unassembled WGS sequence"/>
</dbReference>
<dbReference type="Pfam" id="PF12796">
    <property type="entry name" value="Ank_2"/>
    <property type="match status" value="1"/>
</dbReference>
<dbReference type="PANTHER" id="PTHR24198">
    <property type="entry name" value="ANKYRIN REPEAT AND PROTEIN KINASE DOMAIN-CONTAINING PROTEIN"/>
    <property type="match status" value="1"/>
</dbReference>
<dbReference type="STRING" id="695850.A0A067CKM4"/>
<reference evidence="4 5" key="1">
    <citation type="journal article" date="2013" name="PLoS Genet.">
        <title>Distinctive expansion of potential virulence genes in the genome of the oomycete fish pathogen Saprolegnia parasitica.</title>
        <authorList>
            <person name="Jiang R.H."/>
            <person name="de Bruijn I."/>
            <person name="Haas B.J."/>
            <person name="Belmonte R."/>
            <person name="Lobach L."/>
            <person name="Christie J."/>
            <person name="van den Ackerveken G."/>
            <person name="Bottin A."/>
            <person name="Bulone V."/>
            <person name="Diaz-Moreno S.M."/>
            <person name="Dumas B."/>
            <person name="Fan L."/>
            <person name="Gaulin E."/>
            <person name="Govers F."/>
            <person name="Grenville-Briggs L.J."/>
            <person name="Horner N.R."/>
            <person name="Levin J.Z."/>
            <person name="Mammella M."/>
            <person name="Meijer H.J."/>
            <person name="Morris P."/>
            <person name="Nusbaum C."/>
            <person name="Oome S."/>
            <person name="Phillips A.J."/>
            <person name="van Rooyen D."/>
            <person name="Rzeszutek E."/>
            <person name="Saraiva M."/>
            <person name="Secombes C.J."/>
            <person name="Seidl M.F."/>
            <person name="Snel B."/>
            <person name="Stassen J.H."/>
            <person name="Sykes S."/>
            <person name="Tripathy S."/>
            <person name="van den Berg H."/>
            <person name="Vega-Arreguin J.C."/>
            <person name="Wawra S."/>
            <person name="Young S.K."/>
            <person name="Zeng Q."/>
            <person name="Dieguez-Uribeondo J."/>
            <person name="Russ C."/>
            <person name="Tyler B.M."/>
            <person name="van West P."/>
        </authorList>
    </citation>
    <scope>NUCLEOTIDE SEQUENCE [LARGE SCALE GENOMIC DNA]</scope>
    <source>
        <strain evidence="4 5">CBS 223.65</strain>
    </source>
</reference>
<dbReference type="SMART" id="SM00248">
    <property type="entry name" value="ANK"/>
    <property type="match status" value="5"/>
</dbReference>
<dbReference type="InterPro" id="IPR002110">
    <property type="entry name" value="Ankyrin_rpt"/>
</dbReference>
<dbReference type="EMBL" id="KK583198">
    <property type="protein sequence ID" value="KDO31259.1"/>
    <property type="molecule type" value="Genomic_DNA"/>
</dbReference>
<protein>
    <submittedName>
        <fullName evidence="4">Uncharacterized protein</fullName>
    </submittedName>
</protein>
<dbReference type="VEuPathDB" id="FungiDB:SPRG_03875"/>
<dbReference type="Gene3D" id="1.25.40.20">
    <property type="entry name" value="Ankyrin repeat-containing domain"/>
    <property type="match status" value="1"/>
</dbReference>
<dbReference type="PROSITE" id="PS50088">
    <property type="entry name" value="ANK_REPEAT"/>
    <property type="match status" value="1"/>
</dbReference>
<name>A0A067CKM4_SAPPC</name>
<organism evidence="4 5">
    <name type="scientific">Saprolegnia parasitica (strain CBS 223.65)</name>
    <dbReference type="NCBI Taxonomy" id="695850"/>
    <lineage>
        <taxon>Eukaryota</taxon>
        <taxon>Sar</taxon>
        <taxon>Stramenopiles</taxon>
        <taxon>Oomycota</taxon>
        <taxon>Saprolegniomycetes</taxon>
        <taxon>Saprolegniales</taxon>
        <taxon>Saprolegniaceae</taxon>
        <taxon>Saprolegnia</taxon>
    </lineage>
</organism>
<gene>
    <name evidence="4" type="ORF">SPRG_03875</name>
</gene>
<dbReference type="KEGG" id="spar:SPRG_03875"/>
<dbReference type="InterPro" id="IPR036770">
    <property type="entry name" value="Ankyrin_rpt-contain_sf"/>
</dbReference>
<evidence type="ECO:0000256" key="1">
    <source>
        <dbReference type="ARBA" id="ARBA00022737"/>
    </source>
</evidence>
<evidence type="ECO:0000256" key="3">
    <source>
        <dbReference type="PROSITE-ProRule" id="PRU00023"/>
    </source>
</evidence>
<evidence type="ECO:0000313" key="4">
    <source>
        <dbReference type="EMBL" id="KDO31259.1"/>
    </source>
</evidence>
<dbReference type="OrthoDB" id="194358at2759"/>
<dbReference type="OMA" id="FPDMKFH"/>
<dbReference type="PANTHER" id="PTHR24198:SF165">
    <property type="entry name" value="ANKYRIN REPEAT-CONTAINING PROTEIN-RELATED"/>
    <property type="match status" value="1"/>
</dbReference>
<dbReference type="GO" id="GO:0005737">
    <property type="term" value="C:cytoplasm"/>
    <property type="evidence" value="ECO:0007669"/>
    <property type="project" value="TreeGrafter"/>
</dbReference>
<accession>A0A067CKM4</accession>
<dbReference type="GeneID" id="24126353"/>